<comment type="similarity">
    <text evidence="2">Belongs to the phage GPA family.</text>
</comment>
<dbReference type="Proteomes" id="UP000031914">
    <property type="component" value="Chromosome"/>
</dbReference>
<evidence type="ECO:0000313" key="8">
    <source>
        <dbReference type="EMBL" id="AJJ10835.1"/>
    </source>
</evidence>
<proteinExistence type="inferred from homology"/>
<evidence type="ECO:0000259" key="7">
    <source>
        <dbReference type="Pfam" id="PF05840"/>
    </source>
</evidence>
<dbReference type="SUPFAM" id="SSF69349">
    <property type="entry name" value="Phage fibre proteins"/>
    <property type="match status" value="1"/>
</dbReference>
<feature type="domain" description="Replication gene A protein-like" evidence="7">
    <location>
        <begin position="101"/>
        <end position="398"/>
    </location>
</feature>
<keyword evidence="6" id="KW-0378">Hydrolase</keyword>
<keyword evidence="5" id="KW-0255">Endonuclease</keyword>
<keyword evidence="3" id="KW-0235">DNA replication</keyword>
<dbReference type="Pfam" id="PF06892">
    <property type="entry name" value="Phage_CP76"/>
    <property type="match status" value="1"/>
</dbReference>
<keyword evidence="9" id="KW-1185">Reference proteome</keyword>
<reference evidence="8 9" key="1">
    <citation type="journal article" date="2015" name="Genome Announc.">
        <title>Thirty-Two Complete Genome Assemblies of Nine Yersinia Species, Including Y. pestis, Y. pseudotuberculosis, and Y. enterocolitica.</title>
        <authorList>
            <person name="Johnson S.L."/>
            <person name="Daligault H.E."/>
            <person name="Davenport K.W."/>
            <person name="Jaissle J."/>
            <person name="Frey K.G."/>
            <person name="Ladner J.T."/>
            <person name="Broomall S.M."/>
            <person name="Bishop-Lilly K.A."/>
            <person name="Bruce D.C."/>
            <person name="Coyne S.R."/>
            <person name="Gibbons H.S."/>
            <person name="Lo C.C."/>
            <person name="Munk A.C."/>
            <person name="Rosenzweig C.N."/>
            <person name="Koroleva G.I."/>
            <person name="Palacios G.F."/>
            <person name="Redden C.L."/>
            <person name="Xu Y."/>
            <person name="Minogue T.D."/>
            <person name="Chain P.S."/>
        </authorList>
    </citation>
    <scope>NUCLEOTIDE SEQUENCE [LARGE SCALE GENOMIC DNA]</scope>
    <source>
        <strain evidence="8 9">YRA</strain>
    </source>
</reference>
<protein>
    <submittedName>
        <fullName evidence="8">Bacteriophage replication protein</fullName>
    </submittedName>
</protein>
<accession>A0ABM5SC17</accession>
<gene>
    <name evidence="8" type="ORF">CH64_1090</name>
</gene>
<dbReference type="EMBL" id="CP009787">
    <property type="protein sequence ID" value="AJJ10835.1"/>
    <property type="molecule type" value="Genomic_DNA"/>
</dbReference>
<dbReference type="Pfam" id="PF05840">
    <property type="entry name" value="Phage_GPA"/>
    <property type="match status" value="1"/>
</dbReference>
<evidence type="ECO:0000313" key="9">
    <source>
        <dbReference type="Proteomes" id="UP000031914"/>
    </source>
</evidence>
<sequence>MFDFQLSKHPRFDMSCRAFARNNNLTAVADQIGMKPQMLRNKLNPDQPHQLSCIELLTLTDITEDPTLLDGLLSQLQCLPAVADFMSESFTDHIERNFTGQSSDPTELWQRTQRAYRYLVGLCKQVGTEPPYWREFTSSRKTINPRKIESGLLRMMAADWWRVRLKRLRDVRREHMAIAVGQVQKSASAYVSRSTMAEWVEQKRRNREFFKAFELENQDGERVSMEDMVNGSNANPAIRRCELMVRMRGFEDLANEMGCVGEFYTITAPSKYHAVYHGGGFVANWNGASPRQTQKYLCSVWAKSRAALARAGINIFGFRVVELHHDGTPHWHVLLLMLPQDVEQVRDILCYYARLEDSETLQSPEALKARFHAEPIDSAKGSATGYIAKYISKNIDGYALGEDEDGETGGMRGIWPKRLPHGPAVGVSQRVTVAGDWERKTDQVIREESMSRVITADDETRTLVARETTIQATDKTTVLGTATLLAGAIQQISEGDYSLATQASYVAKVGKTLTTDVGQDLIEKIGNIRSSIASARQDVIAPVVWIGSQQINVMALMLDTLDVVKELAALTAAHTHTNTGGPLNAGSITATGAKSDGLRDKYSPVIG</sequence>
<keyword evidence="4" id="KW-0540">Nuclease</keyword>
<comment type="function">
    <text evidence="1">Possible endonuclease which induces a single-strand cut and initiates DNA replication.</text>
</comment>
<evidence type="ECO:0000256" key="3">
    <source>
        <dbReference type="ARBA" id="ARBA00022705"/>
    </source>
</evidence>
<evidence type="ECO:0000256" key="1">
    <source>
        <dbReference type="ARBA" id="ARBA00003293"/>
    </source>
</evidence>
<dbReference type="InterPro" id="IPR009679">
    <property type="entry name" value="Phage_186_CII-like"/>
</dbReference>
<organism evidence="8 9">
    <name type="scientific">Yersinia rohdei</name>
    <dbReference type="NCBI Taxonomy" id="29485"/>
    <lineage>
        <taxon>Bacteria</taxon>
        <taxon>Pseudomonadati</taxon>
        <taxon>Pseudomonadota</taxon>
        <taxon>Gammaproteobacteria</taxon>
        <taxon>Enterobacterales</taxon>
        <taxon>Yersiniaceae</taxon>
        <taxon>Yersinia</taxon>
    </lineage>
</organism>
<evidence type="ECO:0000256" key="6">
    <source>
        <dbReference type="ARBA" id="ARBA00022801"/>
    </source>
</evidence>
<dbReference type="InterPro" id="IPR008766">
    <property type="entry name" value="Replication_gene_A-like"/>
</dbReference>
<evidence type="ECO:0000256" key="4">
    <source>
        <dbReference type="ARBA" id="ARBA00022722"/>
    </source>
</evidence>
<evidence type="ECO:0000256" key="5">
    <source>
        <dbReference type="ARBA" id="ARBA00022759"/>
    </source>
</evidence>
<evidence type="ECO:0000256" key="2">
    <source>
        <dbReference type="ARBA" id="ARBA00009260"/>
    </source>
</evidence>
<name>A0ABM5SC17_YERRO</name>